<dbReference type="KEGG" id="dcp:RN607_00145"/>
<proteinExistence type="predicted"/>
<evidence type="ECO:0000313" key="2">
    <source>
        <dbReference type="EMBL" id="WNM27447.1"/>
    </source>
</evidence>
<keyword evidence="1" id="KW-0812">Transmembrane</keyword>
<feature type="transmembrane region" description="Helical" evidence="1">
    <location>
        <begin position="12"/>
        <end position="32"/>
    </location>
</feature>
<dbReference type="EMBL" id="CP134880">
    <property type="protein sequence ID" value="WNM27447.1"/>
    <property type="molecule type" value="Genomic_DNA"/>
</dbReference>
<dbReference type="AlphaFoldDB" id="A0AA96J9M9"/>
<protein>
    <submittedName>
        <fullName evidence="2">Uncharacterized protein</fullName>
    </submittedName>
</protein>
<reference evidence="2" key="1">
    <citation type="submission" date="2023-09" db="EMBL/GenBank/DDBJ databases">
        <title>Demequina sp. a novel bacteria isolated from Capsicum annuum.</title>
        <authorList>
            <person name="Humaira Z."/>
            <person name="Lee J."/>
            <person name="Cho D."/>
        </authorList>
    </citation>
    <scope>NUCLEOTIDE SEQUENCE</scope>
    <source>
        <strain evidence="2">PMTSA13</strain>
    </source>
</reference>
<organism evidence="2">
    <name type="scientific">Demequina capsici</name>
    <dbReference type="NCBI Taxonomy" id="3075620"/>
    <lineage>
        <taxon>Bacteria</taxon>
        <taxon>Bacillati</taxon>
        <taxon>Actinomycetota</taxon>
        <taxon>Actinomycetes</taxon>
        <taxon>Micrococcales</taxon>
        <taxon>Demequinaceae</taxon>
        <taxon>Demequina</taxon>
    </lineage>
</organism>
<accession>A0AA96J9M9</accession>
<keyword evidence="1" id="KW-1133">Transmembrane helix</keyword>
<feature type="transmembrane region" description="Helical" evidence="1">
    <location>
        <begin position="52"/>
        <end position="75"/>
    </location>
</feature>
<keyword evidence="1" id="KW-0472">Membrane</keyword>
<gene>
    <name evidence="2" type="ORF">RN607_00145</name>
</gene>
<dbReference type="RefSeq" id="WP_313543470.1">
    <property type="nucleotide sequence ID" value="NZ_CP134880.1"/>
</dbReference>
<evidence type="ECO:0000256" key="1">
    <source>
        <dbReference type="SAM" id="Phobius"/>
    </source>
</evidence>
<dbReference type="Proteomes" id="UP001303408">
    <property type="component" value="Chromosome"/>
</dbReference>
<name>A0AA96J9M9_9MICO</name>
<sequence>MSTYVEWDALANIVIVGLLVGAGLPALFALGVRALAGDGAKDESGQIRKIRVAAAVACFTVVVGAIITAIVYIAAGGH</sequence>